<dbReference type="EMBL" id="HE616890">
    <property type="protein sequence ID" value="CCE94924.1"/>
    <property type="molecule type" value="Genomic_DNA"/>
</dbReference>
<organism evidence="2 3">
    <name type="scientific">Sinorhizobium fredii (strain HH103)</name>
    <dbReference type="NCBI Taxonomy" id="1117943"/>
    <lineage>
        <taxon>Bacteria</taxon>
        <taxon>Pseudomonadati</taxon>
        <taxon>Pseudomonadota</taxon>
        <taxon>Alphaproteobacteria</taxon>
        <taxon>Hyphomicrobiales</taxon>
        <taxon>Rhizobiaceae</taxon>
        <taxon>Sinorhizobium/Ensifer group</taxon>
        <taxon>Sinorhizobium</taxon>
    </lineage>
</organism>
<gene>
    <name evidence="2" type="ordered locus">SFHH103_00424</name>
</gene>
<feature type="compositionally biased region" description="Basic and acidic residues" evidence="1">
    <location>
        <begin position="154"/>
        <end position="167"/>
    </location>
</feature>
<evidence type="ECO:0000313" key="3">
    <source>
        <dbReference type="Proteomes" id="UP000007735"/>
    </source>
</evidence>
<protein>
    <submittedName>
        <fullName evidence="2">Uncharacterized protein</fullName>
    </submittedName>
</protein>
<reference evidence="2 3" key="1">
    <citation type="journal article" date="2012" name="J. Bacteriol.">
        <title>Genome sequence of the soybean symbiont Sinorhizobium fredii HH103.</title>
        <authorList>
            <person name="Weidner S."/>
            <person name="Becker A."/>
            <person name="Bonilla I."/>
            <person name="Jaenicke S."/>
            <person name="Lloret J."/>
            <person name="Margaret I."/>
            <person name="Puhler A."/>
            <person name="Ruiz-Sainz J.E."/>
            <person name="Schneiker-Bekel S."/>
            <person name="Szczepanowski R."/>
            <person name="Vinardell J.M."/>
            <person name="Zehner S."/>
            <person name="Gottfert M."/>
        </authorList>
    </citation>
    <scope>NUCLEOTIDE SEQUENCE [LARGE SCALE GENOMIC DNA]</scope>
    <source>
        <strain evidence="2 3">HH103</strain>
    </source>
</reference>
<dbReference type="RefSeq" id="WP_014327441.1">
    <property type="nucleotide sequence ID" value="NC_016812.1"/>
</dbReference>
<evidence type="ECO:0000256" key="1">
    <source>
        <dbReference type="SAM" id="MobiDB-lite"/>
    </source>
</evidence>
<name>G9A123_SINF1</name>
<dbReference type="STRING" id="1117943.SFHH103_00424"/>
<feature type="region of interest" description="Disordered" evidence="1">
    <location>
        <begin position="154"/>
        <end position="197"/>
    </location>
</feature>
<dbReference type="HOGENOM" id="CLU_1132897_0_0_5"/>
<feature type="compositionally biased region" description="Basic and acidic residues" evidence="1">
    <location>
        <begin position="176"/>
        <end position="193"/>
    </location>
</feature>
<dbReference type="AlphaFoldDB" id="G9A123"/>
<sequence length="245" mass="27822">MRNFATIPPSIWQTDLKKLRGDVEAIAVHYHLTTNSHSTMIGIYPLPLMYLAYEVGIPLEGASKGLQRVCREGLATYDAETELVWVHEMAASQVAPRLSPKDNRVVSVAKLLAALPICPISLSFYERYRDVFHLRDQRILDEFERAFLGASDPLRSKDKEKEQDLGEGKGTFGSGVKEDTYTHARDHDPEHPYEQPPTVEEGKAFLMRLGLPPQFMEAALQRLMREALFPCDVNEWKREAREVPA</sequence>
<evidence type="ECO:0000313" key="2">
    <source>
        <dbReference type="EMBL" id="CCE94924.1"/>
    </source>
</evidence>
<dbReference type="PATRIC" id="fig|380.5.peg.454"/>
<dbReference type="Proteomes" id="UP000007735">
    <property type="component" value="Chromosome"/>
</dbReference>
<accession>G9A123</accession>
<proteinExistence type="predicted"/>
<dbReference type="eggNOG" id="ENOG5030546">
    <property type="taxonomic scope" value="Bacteria"/>
</dbReference>
<dbReference type="KEGG" id="sfh:SFHH103_00424"/>